<accession>Q4DTJ4</accession>
<feature type="signal peptide" evidence="4">
    <location>
        <begin position="1"/>
        <end position="25"/>
    </location>
</feature>
<dbReference type="PANTHER" id="PTHR20929">
    <property type="entry name" value="LUNG ADENOMA SUSCEPTIBILITY 1-RELATED"/>
    <property type="match status" value="1"/>
</dbReference>
<dbReference type="GeneID" id="3549760"/>
<feature type="compositionally biased region" description="Basic and acidic residues" evidence="3">
    <location>
        <begin position="51"/>
        <end position="61"/>
    </location>
</feature>
<dbReference type="PaxDb" id="353153-Q4DTJ4"/>
<dbReference type="eggNOG" id="ENOG502TB7S">
    <property type="taxonomic scope" value="Eukaryota"/>
</dbReference>
<dbReference type="OMA" id="THEWEPC"/>
<evidence type="ECO:0000259" key="5">
    <source>
        <dbReference type="Pfam" id="PF15927"/>
    </source>
</evidence>
<reference evidence="6 7" key="1">
    <citation type="journal article" date="2005" name="Science">
        <title>The genome sequence of Trypanosoma cruzi, etiologic agent of Chagas disease.</title>
        <authorList>
            <person name="El-Sayed N.M."/>
            <person name="Myler P.J."/>
            <person name="Bartholomeu D.C."/>
            <person name="Nilsson D."/>
            <person name="Aggarwal G."/>
            <person name="Tran A.N."/>
            <person name="Ghedin E."/>
            <person name="Worthey E.A."/>
            <person name="Delcher A.L."/>
            <person name="Blandin G."/>
            <person name="Westenberger S.J."/>
            <person name="Caler E."/>
            <person name="Cerqueira G.C."/>
            <person name="Branche C."/>
            <person name="Haas B."/>
            <person name="Anupama A."/>
            <person name="Arner E."/>
            <person name="Aslund L."/>
            <person name="Attipoe P."/>
            <person name="Bontempi E."/>
            <person name="Bringaud F."/>
            <person name="Burton P."/>
            <person name="Cadag E."/>
            <person name="Campbell D.A."/>
            <person name="Carrington M."/>
            <person name="Crabtree J."/>
            <person name="Darban H."/>
            <person name="da Silveira J.F."/>
            <person name="de Jong P."/>
            <person name="Edwards K."/>
            <person name="Englund P.T."/>
            <person name="Fazelina G."/>
            <person name="Feldblyum T."/>
            <person name="Ferella M."/>
            <person name="Frasch A.C."/>
            <person name="Gull K."/>
            <person name="Horn D."/>
            <person name="Hou L."/>
            <person name="Huang Y."/>
            <person name="Kindlund E."/>
            <person name="Klingbeil M."/>
            <person name="Kluge S."/>
            <person name="Koo H."/>
            <person name="Lacerda D."/>
            <person name="Levin M.J."/>
            <person name="Lorenzi H."/>
            <person name="Louie T."/>
            <person name="Machado C.R."/>
            <person name="McCulloch R."/>
            <person name="McKenna A."/>
            <person name="Mizuno Y."/>
            <person name="Mottram J.C."/>
            <person name="Nelson S."/>
            <person name="Ochaya S."/>
            <person name="Osoegawa K."/>
            <person name="Pai G."/>
            <person name="Parsons M."/>
            <person name="Pentony M."/>
            <person name="Pettersson U."/>
            <person name="Pop M."/>
            <person name="Ramirez J.L."/>
            <person name="Rinta J."/>
            <person name="Robertson L."/>
            <person name="Salzberg S.L."/>
            <person name="Sanchez D.O."/>
            <person name="Seyler A."/>
            <person name="Sharma R."/>
            <person name="Shetty J."/>
            <person name="Simpson A.J."/>
            <person name="Sisk E."/>
            <person name="Tammi M.T."/>
            <person name="Tarleton R."/>
            <person name="Teixeira S."/>
            <person name="Van Aken S."/>
            <person name="Vogt C."/>
            <person name="Ward P.N."/>
            <person name="Wickstead B."/>
            <person name="Wortman J."/>
            <person name="White O."/>
            <person name="Fraser C.M."/>
            <person name="Stuart K.D."/>
            <person name="Andersson B."/>
        </authorList>
    </citation>
    <scope>NUCLEOTIDE SEQUENCE [LARGE SCALE GENOMIC DNA]</scope>
    <source>
        <strain evidence="6 7">CL Brener</strain>
    </source>
</reference>
<feature type="chain" id="PRO_5004237515" description="IC97/Casc1 N-terminal domain-containing protein" evidence="4">
    <location>
        <begin position="26"/>
        <end position="727"/>
    </location>
</feature>
<comment type="caution">
    <text evidence="6">The sequence shown here is derived from an EMBL/GenBank/DDBJ whole genome shotgun (WGS) entry which is preliminary data.</text>
</comment>
<dbReference type="RefSeq" id="XP_817697.1">
    <property type="nucleotide sequence ID" value="XM_812604.1"/>
</dbReference>
<dbReference type="SMR" id="Q4DTJ4"/>
<feature type="coiled-coil region" evidence="2">
    <location>
        <begin position="108"/>
        <end position="137"/>
    </location>
</feature>
<evidence type="ECO:0000256" key="2">
    <source>
        <dbReference type="SAM" id="Coils"/>
    </source>
</evidence>
<evidence type="ECO:0000256" key="4">
    <source>
        <dbReference type="SAM" id="SignalP"/>
    </source>
</evidence>
<dbReference type="PANTHER" id="PTHR20929:SF11">
    <property type="entry name" value="DYNEIN AXONEMAL INTERMEDIATE CHAIN 7"/>
    <property type="match status" value="1"/>
</dbReference>
<comment type="similarity">
    <text evidence="1">Belongs to the DNAI7 family.</text>
</comment>
<dbReference type="GO" id="GO:0005930">
    <property type="term" value="C:axoneme"/>
    <property type="evidence" value="ECO:0007669"/>
    <property type="project" value="TreeGrafter"/>
</dbReference>
<dbReference type="GO" id="GO:0048487">
    <property type="term" value="F:beta-tubulin binding"/>
    <property type="evidence" value="ECO:0007669"/>
    <property type="project" value="TreeGrafter"/>
</dbReference>
<keyword evidence="4" id="KW-0732">Signal</keyword>
<dbReference type="AlphaFoldDB" id="Q4DTJ4"/>
<evidence type="ECO:0000313" key="6">
    <source>
        <dbReference type="EMBL" id="EAN95846.1"/>
    </source>
</evidence>
<protein>
    <recommendedName>
        <fullName evidence="5">IC97/Casc1 N-terminal domain-containing protein</fullName>
    </recommendedName>
</protein>
<dbReference type="STRING" id="353153.Q4DTJ4"/>
<dbReference type="GO" id="GO:0008017">
    <property type="term" value="F:microtubule binding"/>
    <property type="evidence" value="ECO:0007669"/>
    <property type="project" value="TreeGrafter"/>
</dbReference>
<evidence type="ECO:0000313" key="7">
    <source>
        <dbReference type="Proteomes" id="UP000002296"/>
    </source>
</evidence>
<organism evidence="6 7">
    <name type="scientific">Trypanosoma cruzi (strain CL Brener)</name>
    <dbReference type="NCBI Taxonomy" id="353153"/>
    <lineage>
        <taxon>Eukaryota</taxon>
        <taxon>Discoba</taxon>
        <taxon>Euglenozoa</taxon>
        <taxon>Kinetoplastea</taxon>
        <taxon>Metakinetoplastina</taxon>
        <taxon>Trypanosomatida</taxon>
        <taxon>Trypanosomatidae</taxon>
        <taxon>Trypanosoma</taxon>
        <taxon>Schizotrypanum</taxon>
    </lineage>
</organism>
<name>Q4DTJ4_TRYCC</name>
<dbReference type="InParanoid" id="Q4DTJ4"/>
<gene>
    <name evidence="6" type="ORF">Tc00.1047053507053.110</name>
</gene>
<dbReference type="Proteomes" id="UP000002296">
    <property type="component" value="Unassembled WGS sequence"/>
</dbReference>
<evidence type="ECO:0000256" key="1">
    <source>
        <dbReference type="ARBA" id="ARBA00024332"/>
    </source>
</evidence>
<keyword evidence="2" id="KW-0175">Coiled coil</keyword>
<dbReference type="KEGG" id="tcr:507053.110"/>
<dbReference type="EMBL" id="AAHK01000187">
    <property type="protein sequence ID" value="EAN95846.1"/>
    <property type="molecule type" value="Genomic_DNA"/>
</dbReference>
<dbReference type="InterPro" id="IPR023247">
    <property type="entry name" value="IC97/Dnai7-like"/>
</dbReference>
<keyword evidence="7" id="KW-1185">Reference proteome</keyword>
<proteinExistence type="inferred from homology"/>
<sequence>MNPFTHMSDCPFFFVFFFLLGVCDGGMPPKGRVTAPVSLSPAAAKNGMGGKNDKNKEEKPKKLNAQQVALNNVVEVADRLYKQHEQERVKTETADQISRRGAILDAALEKERLRIDKAEHEKIVKEMEEREQLAYRECEKHRIWSRVPHASRLPQVDSESSINTFLAVWRDEEREYDKHTPLVTVINRRNSVGGGLQNYYFINGEFGVSPAARKKMVESELQQCLEAYELTEAIRLEADRSLTQLKMEDLTFFSKNIGKVCEQVLNSLDFITIHALLGYDVILEGPNSEFLTMSVPPTNPVVKYGLWVKVKETTRSFASMVFPNIAIRLDPKSSALPKLPKALGLSKENVAVRVIQLGFNPHEHHGSIGREFYALNCVIKLDLLNFTERPKHVGDWLYRSETEEAHALHLVPYPPEVLESNEEDLSLRVSFEAPNSIVMRHSSLLIGKWLEASKDWEPCSHTSASTDSTGTEGRRCVFATSEFATFAVLQEKGFDVPYEQWRLHPVSFDQVLMVLEGRRRGEGSDREFRILIQDAQCKLLAPEDPELAHLRENWLEPATLIRLLSQTGFNFLLDDEDAKFLENIVPKTSALEEKAYADIAQFCLFYAIASSRHNKCGEDADLALFRVSKQSRALDNDERLEVQLDEDSDWHSVRYQTQCCAFAAIRESDEVPDLHILEGHESHFNLYTLLLHEKGEEVRLQAVHHTNFLLRRCVFQLLRLIRPLTWG</sequence>
<dbReference type="InterPro" id="IPR031826">
    <property type="entry name" value="IC97/Casc1_N"/>
</dbReference>
<feature type="region of interest" description="Disordered" evidence="3">
    <location>
        <begin position="41"/>
        <end position="62"/>
    </location>
</feature>
<evidence type="ECO:0000256" key="3">
    <source>
        <dbReference type="SAM" id="MobiDB-lite"/>
    </source>
</evidence>
<dbReference type="Pfam" id="PF15927">
    <property type="entry name" value="Casc1_N"/>
    <property type="match status" value="1"/>
</dbReference>
<feature type="domain" description="IC97/Casc1 N-terminal" evidence="5">
    <location>
        <begin position="82"/>
        <end position="313"/>
    </location>
</feature>